<feature type="domain" description="EF-hand" evidence="4">
    <location>
        <begin position="101"/>
        <end position="136"/>
    </location>
</feature>
<name>A0A814XBD2_ADIRI</name>
<dbReference type="SUPFAM" id="SSF47473">
    <property type="entry name" value="EF-hand"/>
    <property type="match status" value="1"/>
</dbReference>
<evidence type="ECO:0000256" key="2">
    <source>
        <dbReference type="ARBA" id="ARBA00022737"/>
    </source>
</evidence>
<dbReference type="InterPro" id="IPR011992">
    <property type="entry name" value="EF-hand-dom_pair"/>
</dbReference>
<keyword evidence="3" id="KW-0106">Calcium</keyword>
<evidence type="ECO:0000313" key="5">
    <source>
        <dbReference type="EMBL" id="CAF1213463.1"/>
    </source>
</evidence>
<evidence type="ECO:0000313" key="6">
    <source>
        <dbReference type="Proteomes" id="UP000663852"/>
    </source>
</evidence>
<protein>
    <recommendedName>
        <fullName evidence="4">EF-hand domain-containing protein</fullName>
    </recommendedName>
</protein>
<dbReference type="InterPro" id="IPR018247">
    <property type="entry name" value="EF_Hand_1_Ca_BS"/>
</dbReference>
<dbReference type="OrthoDB" id="191686at2759"/>
<dbReference type="EMBL" id="CAJNOJ010000156">
    <property type="protein sequence ID" value="CAF1213463.1"/>
    <property type="molecule type" value="Genomic_DNA"/>
</dbReference>
<evidence type="ECO:0000256" key="1">
    <source>
        <dbReference type="ARBA" id="ARBA00022723"/>
    </source>
</evidence>
<dbReference type="Pfam" id="PF13499">
    <property type="entry name" value="EF-hand_7"/>
    <property type="match status" value="2"/>
</dbReference>
<dbReference type="CDD" id="cd00051">
    <property type="entry name" value="EFh"/>
    <property type="match status" value="1"/>
</dbReference>
<dbReference type="PROSITE" id="PS00018">
    <property type="entry name" value="EF_HAND_1"/>
    <property type="match status" value="3"/>
</dbReference>
<dbReference type="PROSITE" id="PS50222">
    <property type="entry name" value="EF_HAND_2"/>
    <property type="match status" value="3"/>
</dbReference>
<sequence length="190" mass="21708">MGQDISQIDSTDIQKMLHKFGKLDEDKSGALSANEFMRIPELTSNPLVERVIDIFDSDGNGEVDFTEFIRGAFEYRIELFSEIVFFLHFASGMNSFASKGDTQHKLRFAFDIYDIDKDGYITNAELFHVLKMMVGNNLLDDQLQQVVDKTIIYSDKDGDQRISFKEFCDAIGPSLREDIVNHLNKITSDE</sequence>
<dbReference type="AlphaFoldDB" id="A0A814XBD2"/>
<dbReference type="Proteomes" id="UP000663852">
    <property type="component" value="Unassembled WGS sequence"/>
</dbReference>
<comment type="caution">
    <text evidence="5">The sequence shown here is derived from an EMBL/GenBank/DDBJ whole genome shotgun (WGS) entry which is preliminary data.</text>
</comment>
<accession>A0A814XBD2</accession>
<keyword evidence="1" id="KW-0479">Metal-binding</keyword>
<feature type="domain" description="EF-hand" evidence="4">
    <location>
        <begin position="43"/>
        <end position="78"/>
    </location>
</feature>
<dbReference type="Gene3D" id="1.10.238.10">
    <property type="entry name" value="EF-hand"/>
    <property type="match status" value="1"/>
</dbReference>
<organism evidence="5 6">
    <name type="scientific">Adineta ricciae</name>
    <name type="common">Rotifer</name>
    <dbReference type="NCBI Taxonomy" id="249248"/>
    <lineage>
        <taxon>Eukaryota</taxon>
        <taxon>Metazoa</taxon>
        <taxon>Spiralia</taxon>
        <taxon>Gnathifera</taxon>
        <taxon>Rotifera</taxon>
        <taxon>Eurotatoria</taxon>
        <taxon>Bdelloidea</taxon>
        <taxon>Adinetida</taxon>
        <taxon>Adinetidae</taxon>
        <taxon>Adineta</taxon>
    </lineage>
</organism>
<dbReference type="InterPro" id="IPR002048">
    <property type="entry name" value="EF_hand_dom"/>
</dbReference>
<evidence type="ECO:0000259" key="4">
    <source>
        <dbReference type="PROSITE" id="PS50222"/>
    </source>
</evidence>
<feature type="domain" description="EF-hand" evidence="4">
    <location>
        <begin position="142"/>
        <end position="177"/>
    </location>
</feature>
<gene>
    <name evidence="5" type="ORF">EDS130_LOCUS26011</name>
</gene>
<evidence type="ECO:0000256" key="3">
    <source>
        <dbReference type="ARBA" id="ARBA00022837"/>
    </source>
</evidence>
<keyword evidence="2" id="KW-0677">Repeat</keyword>
<proteinExistence type="predicted"/>
<reference evidence="5" key="1">
    <citation type="submission" date="2021-02" db="EMBL/GenBank/DDBJ databases">
        <authorList>
            <person name="Nowell W R."/>
        </authorList>
    </citation>
    <scope>NUCLEOTIDE SEQUENCE</scope>
</reference>
<dbReference type="SMART" id="SM00054">
    <property type="entry name" value="EFh"/>
    <property type="match status" value="4"/>
</dbReference>
<dbReference type="PANTHER" id="PTHR45942">
    <property type="entry name" value="PROTEIN PHOSPATASE 3 REGULATORY SUBUNIT B ALPHA ISOFORM TYPE 1"/>
    <property type="match status" value="1"/>
</dbReference>
<dbReference type="GO" id="GO:0005509">
    <property type="term" value="F:calcium ion binding"/>
    <property type="evidence" value="ECO:0007669"/>
    <property type="project" value="InterPro"/>
</dbReference>